<feature type="domain" description="Gamma tubulin complex component C-terminal" evidence="6">
    <location>
        <begin position="582"/>
        <end position="946"/>
    </location>
</feature>
<comment type="caution">
    <text evidence="8">The sequence shown here is derived from an EMBL/GenBank/DDBJ whole genome shotgun (WGS) entry which is preliminary data.</text>
</comment>
<gene>
    <name evidence="8" type="ORF">QBC47DRAFT_460722</name>
</gene>
<dbReference type="GO" id="GO:0000922">
    <property type="term" value="C:spindle pole"/>
    <property type="evidence" value="ECO:0007669"/>
    <property type="project" value="InterPro"/>
</dbReference>
<dbReference type="FunFam" id="1.20.120.1900:FF:000013">
    <property type="entry name" value="Spindle pole body component"/>
    <property type="match status" value="1"/>
</dbReference>
<evidence type="ECO:0000313" key="8">
    <source>
        <dbReference type="EMBL" id="KAK1755770.1"/>
    </source>
</evidence>
<evidence type="ECO:0000256" key="5">
    <source>
        <dbReference type="RuleBase" id="RU363050"/>
    </source>
</evidence>
<evidence type="ECO:0000313" key="9">
    <source>
        <dbReference type="Proteomes" id="UP001239445"/>
    </source>
</evidence>
<evidence type="ECO:0000256" key="3">
    <source>
        <dbReference type="ARBA" id="ARBA00022701"/>
    </source>
</evidence>
<protein>
    <recommendedName>
        <fullName evidence="5">Spindle pole body component</fullName>
    </recommendedName>
</protein>
<dbReference type="GO" id="GO:0007020">
    <property type="term" value="P:microtubule nucleation"/>
    <property type="evidence" value="ECO:0007669"/>
    <property type="project" value="InterPro"/>
</dbReference>
<dbReference type="InterPro" id="IPR040457">
    <property type="entry name" value="GCP_C"/>
</dbReference>
<evidence type="ECO:0000256" key="2">
    <source>
        <dbReference type="ARBA" id="ARBA00022490"/>
    </source>
</evidence>
<dbReference type="Proteomes" id="UP001239445">
    <property type="component" value="Unassembled WGS sequence"/>
</dbReference>
<dbReference type="GO" id="GO:0000278">
    <property type="term" value="P:mitotic cell cycle"/>
    <property type="evidence" value="ECO:0007669"/>
    <property type="project" value="TreeGrafter"/>
</dbReference>
<comment type="similarity">
    <text evidence="1 5">Belongs to the TUBGCP family.</text>
</comment>
<dbReference type="GO" id="GO:0005874">
    <property type="term" value="C:microtubule"/>
    <property type="evidence" value="ECO:0007669"/>
    <property type="project" value="UniProtKB-KW"/>
</dbReference>
<keyword evidence="3 5" id="KW-0493">Microtubule</keyword>
<dbReference type="PANTHER" id="PTHR19302">
    <property type="entry name" value="GAMMA TUBULIN COMPLEX PROTEIN"/>
    <property type="match status" value="1"/>
</dbReference>
<dbReference type="InterPro" id="IPR007259">
    <property type="entry name" value="GCP"/>
</dbReference>
<organism evidence="8 9">
    <name type="scientific">Echria macrotheca</name>
    <dbReference type="NCBI Taxonomy" id="438768"/>
    <lineage>
        <taxon>Eukaryota</taxon>
        <taxon>Fungi</taxon>
        <taxon>Dikarya</taxon>
        <taxon>Ascomycota</taxon>
        <taxon>Pezizomycotina</taxon>
        <taxon>Sordariomycetes</taxon>
        <taxon>Sordariomycetidae</taxon>
        <taxon>Sordariales</taxon>
        <taxon>Schizotheciaceae</taxon>
        <taxon>Echria</taxon>
    </lineage>
</organism>
<dbReference type="EMBL" id="MU839833">
    <property type="protein sequence ID" value="KAK1755770.1"/>
    <property type="molecule type" value="Genomic_DNA"/>
</dbReference>
<sequence>MAQENEADPFAIPDFWKPSTWLEQSIFDINSNHPLFVLDVARAPDCLIAGHEPGILEVNSDEATISPFFDLPEILKELTPGTSKKRHEPIEKRSNTESDIVLAPEEDWWVDHDHTFARPPELKTWDAFDQADGQKPATYITEAGPAAFDELVASRTDSGHVSSGVVGNADYAACLLNLALGRSSLLFTWDTEKKSFVKTAPRLRTSGLSPESVGGIDSLCMECADATKQLGSFVERTYSRASSPTRVALAGAVDQLVLAVQSELNLRSHSTISLLQLQDAVRPVHTVLTYVRNLVAKLAKQKSDEAILSCLFEEAHSAEYRNRLLQGVAREILRLVSKPWTDFVEEWVGLRAEQGIRITKTGPGKSFVKVADKVWIDDTGYELEEADYFLDEDKIPSFMPEDVARTAFEAGRNLRFLRDHHPDHPLSQHSVVSQAAPPSLEWQFDWEAITRLESDVNHYRNAVSRALRETAPPRAETTWSNSEENTPSGLRVYGQEDGRIEAALVASMNQLSQPLKDQHGENAFSHLLSDQLYPDFDRLAVDETLSPHWSLVPLLSFGPPIHAQSKLINRECMRMLFSAHELKMHLDLLKQYYLLSNGLLCSRLSHALFDSDLATAERQAGVALGAGTMGLRLGGRENWPPASSELRLALMGVLSESYEYPNGHWREGHLEKPSRGSKSDLPGELSFAVRDMSPDEVDRCMDPDSLEALDFLRLSYKAPSPLRPIITPTVLVKYDRIFMSLLRVQRMLYVVNQLVYDIPLSGRRNKSASDASLRFCIEARHFVHQIAAYFFETGVTTPWHHFWTWLELVEADSLSARTAEEDDGGKNYSPDMLRERQERVLDDVMMTLLLRKRQQPILKLLEETFAVILRFAKQLRHQDGAGGEDKEVETPEKLYSAFKKKLELFLTVCRGLSERTASNSKTQAGSQNGENTVEQLLLLMDMSGFYARKPSG</sequence>
<dbReference type="InterPro" id="IPR041470">
    <property type="entry name" value="GCP_N"/>
</dbReference>
<evidence type="ECO:0000259" key="6">
    <source>
        <dbReference type="Pfam" id="PF04130"/>
    </source>
</evidence>
<dbReference type="Pfam" id="PF17681">
    <property type="entry name" value="GCP_N_terminal"/>
    <property type="match status" value="1"/>
</dbReference>
<feature type="domain" description="Gamma tubulin complex component protein N-terminal" evidence="7">
    <location>
        <begin position="175"/>
        <end position="468"/>
    </location>
</feature>
<dbReference type="GO" id="GO:0043015">
    <property type="term" value="F:gamma-tubulin binding"/>
    <property type="evidence" value="ECO:0007669"/>
    <property type="project" value="InterPro"/>
</dbReference>
<keyword evidence="4 5" id="KW-0206">Cytoskeleton</keyword>
<dbReference type="GO" id="GO:0000930">
    <property type="term" value="C:gamma-tubulin complex"/>
    <property type="evidence" value="ECO:0007669"/>
    <property type="project" value="TreeGrafter"/>
</dbReference>
<dbReference type="Gene3D" id="1.20.120.1900">
    <property type="entry name" value="Gamma-tubulin complex, C-terminal domain"/>
    <property type="match status" value="1"/>
</dbReference>
<dbReference type="PANTHER" id="PTHR19302:SF70">
    <property type="entry name" value="GAMMA-TUBULIN COMPLEX COMPONENT 6"/>
    <property type="match status" value="1"/>
</dbReference>
<evidence type="ECO:0000259" key="7">
    <source>
        <dbReference type="Pfam" id="PF17681"/>
    </source>
</evidence>
<keyword evidence="9" id="KW-1185">Reference proteome</keyword>
<accession>A0AAJ0BDB8</accession>
<proteinExistence type="inferred from homology"/>
<dbReference type="GO" id="GO:0005816">
    <property type="term" value="C:spindle pole body"/>
    <property type="evidence" value="ECO:0007669"/>
    <property type="project" value="UniProtKB-ARBA"/>
</dbReference>
<dbReference type="GO" id="GO:0031122">
    <property type="term" value="P:cytoplasmic microtubule organization"/>
    <property type="evidence" value="ECO:0007669"/>
    <property type="project" value="TreeGrafter"/>
</dbReference>
<dbReference type="GO" id="GO:0051225">
    <property type="term" value="P:spindle assembly"/>
    <property type="evidence" value="ECO:0007669"/>
    <property type="project" value="TreeGrafter"/>
</dbReference>
<evidence type="ECO:0000256" key="1">
    <source>
        <dbReference type="ARBA" id="ARBA00010337"/>
    </source>
</evidence>
<reference evidence="8" key="1">
    <citation type="submission" date="2023-06" db="EMBL/GenBank/DDBJ databases">
        <title>Genome-scale phylogeny and comparative genomics of the fungal order Sordariales.</title>
        <authorList>
            <consortium name="Lawrence Berkeley National Laboratory"/>
            <person name="Hensen N."/>
            <person name="Bonometti L."/>
            <person name="Westerberg I."/>
            <person name="Brannstrom I.O."/>
            <person name="Guillou S."/>
            <person name="Cros-Aarteil S."/>
            <person name="Calhoun S."/>
            <person name="Haridas S."/>
            <person name="Kuo A."/>
            <person name="Mondo S."/>
            <person name="Pangilinan J."/>
            <person name="Riley R."/>
            <person name="Labutti K."/>
            <person name="Andreopoulos B."/>
            <person name="Lipzen A."/>
            <person name="Chen C."/>
            <person name="Yanf M."/>
            <person name="Daum C."/>
            <person name="Ng V."/>
            <person name="Clum A."/>
            <person name="Steindorff A."/>
            <person name="Ohm R."/>
            <person name="Martin F."/>
            <person name="Silar P."/>
            <person name="Natvig D."/>
            <person name="Lalanne C."/>
            <person name="Gautier V."/>
            <person name="Ament-Velasquez S.L."/>
            <person name="Kruys A."/>
            <person name="Hutchinson M.I."/>
            <person name="Powell A.J."/>
            <person name="Barry K."/>
            <person name="Miller A.N."/>
            <person name="Grigoriev I.V."/>
            <person name="Debuchy R."/>
            <person name="Gladieux P."/>
            <person name="Thoren M.H."/>
            <person name="Johannesson H."/>
        </authorList>
    </citation>
    <scope>NUCLEOTIDE SEQUENCE</scope>
    <source>
        <strain evidence="8">PSN4</strain>
    </source>
</reference>
<dbReference type="GO" id="GO:0051011">
    <property type="term" value="F:microtubule minus-end binding"/>
    <property type="evidence" value="ECO:0007669"/>
    <property type="project" value="TreeGrafter"/>
</dbReference>
<evidence type="ECO:0000256" key="4">
    <source>
        <dbReference type="ARBA" id="ARBA00023212"/>
    </source>
</evidence>
<name>A0AAJ0BDB8_9PEZI</name>
<dbReference type="InterPro" id="IPR042241">
    <property type="entry name" value="GCP_C_sf"/>
</dbReference>
<keyword evidence="2 5" id="KW-0963">Cytoplasm</keyword>
<dbReference type="GO" id="GO:0051321">
    <property type="term" value="P:meiotic cell cycle"/>
    <property type="evidence" value="ECO:0007669"/>
    <property type="project" value="TreeGrafter"/>
</dbReference>
<dbReference type="AlphaFoldDB" id="A0AAJ0BDB8"/>
<comment type="subcellular location">
    <subcellularLocation>
        <location evidence="5">Cytoplasm</location>
        <location evidence="5">Cytoskeleton</location>
        <location evidence="5">Microtubule organizing center</location>
    </subcellularLocation>
</comment>
<dbReference type="Pfam" id="PF04130">
    <property type="entry name" value="GCP_C_terminal"/>
    <property type="match status" value="1"/>
</dbReference>